<dbReference type="PANTHER" id="PTHR11601:SF34">
    <property type="entry name" value="CYSTEINE DESULFURASE"/>
    <property type="match status" value="1"/>
</dbReference>
<dbReference type="AlphaFoldDB" id="A0A5C6Z507"/>
<keyword evidence="6" id="KW-0663">Pyridoxal phosphate</keyword>
<evidence type="ECO:0000256" key="4">
    <source>
        <dbReference type="ARBA" id="ARBA00022679"/>
    </source>
</evidence>
<evidence type="ECO:0000313" key="13">
    <source>
        <dbReference type="Proteomes" id="UP000321497"/>
    </source>
</evidence>
<dbReference type="InterPro" id="IPR020578">
    <property type="entry name" value="Aminotrans_V_PyrdxlP_BS"/>
</dbReference>
<dbReference type="OrthoDB" id="9804366at2"/>
<evidence type="ECO:0000256" key="6">
    <source>
        <dbReference type="ARBA" id="ARBA00022898"/>
    </source>
</evidence>
<evidence type="ECO:0000256" key="3">
    <source>
        <dbReference type="ARBA" id="ARBA00012239"/>
    </source>
</evidence>
<protein>
    <recommendedName>
        <fullName evidence="3">cysteine desulfurase</fullName>
        <ecNumber evidence="3">2.8.1.7</ecNumber>
    </recommendedName>
</protein>
<dbReference type="EMBL" id="VORT01000002">
    <property type="protein sequence ID" value="TXD74526.1"/>
    <property type="molecule type" value="Genomic_DNA"/>
</dbReference>
<dbReference type="Proteomes" id="UP000321497">
    <property type="component" value="Unassembled WGS sequence"/>
</dbReference>
<feature type="domain" description="Aminotransferase class V" evidence="11">
    <location>
        <begin position="4"/>
        <end position="372"/>
    </location>
</feature>
<evidence type="ECO:0000256" key="5">
    <source>
        <dbReference type="ARBA" id="ARBA00022723"/>
    </source>
</evidence>
<evidence type="ECO:0000256" key="2">
    <source>
        <dbReference type="ARBA" id="ARBA00006490"/>
    </source>
</evidence>
<evidence type="ECO:0000256" key="10">
    <source>
        <dbReference type="RuleBase" id="RU004504"/>
    </source>
</evidence>
<evidence type="ECO:0000256" key="7">
    <source>
        <dbReference type="ARBA" id="ARBA00023004"/>
    </source>
</evidence>
<accession>A0A5C6Z507</accession>
<keyword evidence="8" id="KW-0411">Iron-sulfur</keyword>
<dbReference type="RefSeq" id="WP_111843952.1">
    <property type="nucleotide sequence ID" value="NZ_UEGI01000003.1"/>
</dbReference>
<dbReference type="Gene3D" id="1.10.260.50">
    <property type="match status" value="1"/>
</dbReference>
<evidence type="ECO:0000256" key="8">
    <source>
        <dbReference type="ARBA" id="ARBA00023014"/>
    </source>
</evidence>
<dbReference type="PROSITE" id="PS00595">
    <property type="entry name" value="AA_TRANSFER_CLASS_5"/>
    <property type="match status" value="1"/>
</dbReference>
<evidence type="ECO:0000256" key="1">
    <source>
        <dbReference type="ARBA" id="ARBA00001933"/>
    </source>
</evidence>
<keyword evidence="4" id="KW-0808">Transferase</keyword>
<dbReference type="SUPFAM" id="SSF53383">
    <property type="entry name" value="PLP-dependent transferases"/>
    <property type="match status" value="1"/>
</dbReference>
<keyword evidence="13" id="KW-1185">Reference proteome</keyword>
<dbReference type="PIRSF" id="PIRSF005572">
    <property type="entry name" value="NifS"/>
    <property type="match status" value="1"/>
</dbReference>
<dbReference type="Gene3D" id="3.90.1150.10">
    <property type="entry name" value="Aspartate Aminotransferase, domain 1"/>
    <property type="match status" value="1"/>
</dbReference>
<dbReference type="InterPro" id="IPR016454">
    <property type="entry name" value="Cysteine_dSase"/>
</dbReference>
<proteinExistence type="inferred from homology"/>
<sequence length="385" mass="42386">MKKVYFDSAATTKPRDEVINCITEVLKTEYGNPSSTHSYGRSSKSLLENARKEIAKLLNVAASEIIFTSGGTEADNLILNGAVRDLGVKRIISSRIEHHAILHTLDWLQQEYKVQVDFVNLTACGYVDYDHLENLLADTTEKTLVSLMHVNNEVGNLLDLKRVALLCKEHNALFHSDTVQSVGHFELDFKEIPIDFAAAAAHKFHGPKGAGFAFIRKNSGLRALIHGGEQERGLRAGTEAVYAIAGMAEALKISYQNLEKERNYITGLKEYFKEQLSSNFPNVKFNGGCGDNEQSTYTLLNVCLPISAEKAMLLLFQLDLKGIACSKGSACQSGAEGGSHVLNEILSDEDLSKPSIRFSFSSFNKKEEVDYVVGVLKEFIDNGVG</sequence>
<name>A0A5C6Z507_9FLAO</name>
<dbReference type="PANTHER" id="PTHR11601">
    <property type="entry name" value="CYSTEINE DESULFURYLASE FAMILY MEMBER"/>
    <property type="match status" value="1"/>
</dbReference>
<comment type="similarity">
    <text evidence="2">Belongs to the class-V pyridoxal-phosphate-dependent aminotransferase family. NifS/IscS subfamily.</text>
</comment>
<gene>
    <name evidence="12" type="ORF">ESU54_04545</name>
</gene>
<dbReference type="GO" id="GO:0046872">
    <property type="term" value="F:metal ion binding"/>
    <property type="evidence" value="ECO:0007669"/>
    <property type="project" value="UniProtKB-KW"/>
</dbReference>
<keyword evidence="7" id="KW-0408">Iron</keyword>
<keyword evidence="5" id="KW-0479">Metal-binding</keyword>
<dbReference type="InterPro" id="IPR015421">
    <property type="entry name" value="PyrdxlP-dep_Trfase_major"/>
</dbReference>
<comment type="catalytic activity">
    <reaction evidence="9">
        <text>(sulfur carrier)-H + L-cysteine = (sulfur carrier)-SH + L-alanine</text>
        <dbReference type="Rhea" id="RHEA:43892"/>
        <dbReference type="Rhea" id="RHEA-COMP:14737"/>
        <dbReference type="Rhea" id="RHEA-COMP:14739"/>
        <dbReference type="ChEBI" id="CHEBI:29917"/>
        <dbReference type="ChEBI" id="CHEBI:35235"/>
        <dbReference type="ChEBI" id="CHEBI:57972"/>
        <dbReference type="ChEBI" id="CHEBI:64428"/>
        <dbReference type="EC" id="2.8.1.7"/>
    </reaction>
</comment>
<dbReference type="Gene3D" id="3.40.640.10">
    <property type="entry name" value="Type I PLP-dependent aspartate aminotransferase-like (Major domain)"/>
    <property type="match status" value="1"/>
</dbReference>
<comment type="cofactor">
    <cofactor evidence="1 10">
        <name>pyridoxal 5'-phosphate</name>
        <dbReference type="ChEBI" id="CHEBI:597326"/>
    </cofactor>
</comment>
<evidence type="ECO:0000313" key="12">
    <source>
        <dbReference type="EMBL" id="TXD74526.1"/>
    </source>
</evidence>
<organism evidence="12 13">
    <name type="scientific">Aequorivita antarctica</name>
    <dbReference type="NCBI Taxonomy" id="153266"/>
    <lineage>
        <taxon>Bacteria</taxon>
        <taxon>Pseudomonadati</taxon>
        <taxon>Bacteroidota</taxon>
        <taxon>Flavobacteriia</taxon>
        <taxon>Flavobacteriales</taxon>
        <taxon>Flavobacteriaceae</taxon>
        <taxon>Aequorivita</taxon>
    </lineage>
</organism>
<comment type="caution">
    <text evidence="12">The sequence shown here is derived from an EMBL/GenBank/DDBJ whole genome shotgun (WGS) entry which is preliminary data.</text>
</comment>
<dbReference type="InterPro" id="IPR000192">
    <property type="entry name" value="Aminotrans_V_dom"/>
</dbReference>
<dbReference type="EC" id="2.8.1.7" evidence="3"/>
<dbReference type="InterPro" id="IPR015424">
    <property type="entry name" value="PyrdxlP-dep_Trfase"/>
</dbReference>
<evidence type="ECO:0000256" key="9">
    <source>
        <dbReference type="ARBA" id="ARBA00050776"/>
    </source>
</evidence>
<dbReference type="GO" id="GO:0051536">
    <property type="term" value="F:iron-sulfur cluster binding"/>
    <property type="evidence" value="ECO:0007669"/>
    <property type="project" value="UniProtKB-KW"/>
</dbReference>
<dbReference type="InterPro" id="IPR015422">
    <property type="entry name" value="PyrdxlP-dep_Trfase_small"/>
</dbReference>
<evidence type="ECO:0000259" key="11">
    <source>
        <dbReference type="Pfam" id="PF00266"/>
    </source>
</evidence>
<dbReference type="GO" id="GO:0031071">
    <property type="term" value="F:cysteine desulfurase activity"/>
    <property type="evidence" value="ECO:0007669"/>
    <property type="project" value="UniProtKB-EC"/>
</dbReference>
<reference evidence="12 13" key="1">
    <citation type="submission" date="2019-08" db="EMBL/GenBank/DDBJ databases">
        <title>Genome of Aequorivita antarctica SW49 (type strain).</title>
        <authorList>
            <person name="Bowman J.P."/>
        </authorList>
    </citation>
    <scope>NUCLEOTIDE SEQUENCE [LARGE SCALE GENOMIC DNA]</scope>
    <source>
        <strain evidence="12 13">SW49</strain>
    </source>
</reference>
<dbReference type="Pfam" id="PF00266">
    <property type="entry name" value="Aminotran_5"/>
    <property type="match status" value="1"/>
</dbReference>